<dbReference type="PATRIC" id="fig|324602.8.peg.430"/>
<dbReference type="InterPro" id="IPR011009">
    <property type="entry name" value="Kinase-like_dom_sf"/>
</dbReference>
<dbReference type="InterPro" id="IPR051678">
    <property type="entry name" value="AGP_Transferase"/>
</dbReference>
<dbReference type="Pfam" id="PF01636">
    <property type="entry name" value="APH"/>
    <property type="match status" value="1"/>
</dbReference>
<dbReference type="EnsemblBacteria" id="ABY33628">
    <property type="protein sequence ID" value="ABY33628"/>
    <property type="gene ID" value="Caur_0378"/>
</dbReference>
<dbReference type="KEGG" id="cau:Caur_0378"/>
<dbReference type="RefSeq" id="WP_012256284.1">
    <property type="nucleotide sequence ID" value="NC_010175.1"/>
</dbReference>
<gene>
    <name evidence="2" type="ordered locus">Caur_0378</name>
</gene>
<dbReference type="Proteomes" id="UP000002008">
    <property type="component" value="Chromosome"/>
</dbReference>
<protein>
    <submittedName>
        <fullName evidence="2">Aminoglycoside phosphotransferase</fullName>
    </submittedName>
</protein>
<dbReference type="AlphaFoldDB" id="A9WDM2"/>
<evidence type="ECO:0000313" key="3">
    <source>
        <dbReference type="Proteomes" id="UP000002008"/>
    </source>
</evidence>
<name>A9WDM2_CHLAA</name>
<dbReference type="EMBL" id="CP000909">
    <property type="protein sequence ID" value="ABY33628.1"/>
    <property type="molecule type" value="Genomic_DNA"/>
</dbReference>
<feature type="domain" description="Aminoglycoside phosphotransferase" evidence="1">
    <location>
        <begin position="37"/>
        <end position="251"/>
    </location>
</feature>
<dbReference type="HOGENOM" id="CLU_019843_1_1_0"/>
<dbReference type="SUPFAM" id="SSF56112">
    <property type="entry name" value="Protein kinase-like (PK-like)"/>
    <property type="match status" value="1"/>
</dbReference>
<dbReference type="PANTHER" id="PTHR21310:SF15">
    <property type="entry name" value="AMINOGLYCOSIDE PHOSPHOTRANSFERASE DOMAIN-CONTAINING PROTEIN"/>
    <property type="match status" value="1"/>
</dbReference>
<dbReference type="Gene3D" id="3.30.200.20">
    <property type="entry name" value="Phosphorylase Kinase, domain 1"/>
    <property type="match status" value="1"/>
</dbReference>
<sequence length="329" mass="37768">MKSKTKNTKTRAQIEAMVARAFGGMALADDEGAVYELKDGWFNAVYSIRLANGQEVILKIAPPPDAEVMSYEKNIMATEVATMRLVRQNPAIPVPNIYFCDDTHEVCDADYFFMEKLAGDTLAHMRARLPAATLATLEYQIGTIIREINSFRGTYFGYEGNPDLRASTWKEAFIRIMDAVLEDAARKRVTFDYSYDEIRDVVWKHAAALEEVTIPCLVHWDAWDANFFVQQGRIVGIIDFERVLWADPLMEAQFRPFFGDGITNSMRGYGKTSFTFAEKQRCYLYSLHLALVMHTECYYRNYDTDEIFNFSKGFIARSMAWLRANYVYG</sequence>
<dbReference type="Gene3D" id="3.90.1200.10">
    <property type="match status" value="1"/>
</dbReference>
<reference evidence="3" key="1">
    <citation type="journal article" date="2011" name="BMC Genomics">
        <title>Complete genome sequence of the filamentous anoxygenic phototrophic bacterium Chloroflexus aurantiacus.</title>
        <authorList>
            <person name="Tang K.H."/>
            <person name="Barry K."/>
            <person name="Chertkov O."/>
            <person name="Dalin E."/>
            <person name="Han C.S."/>
            <person name="Hauser L.J."/>
            <person name="Honchak B.M."/>
            <person name="Karbach L.E."/>
            <person name="Land M.L."/>
            <person name="Lapidus A."/>
            <person name="Larimer F.W."/>
            <person name="Mikhailova N."/>
            <person name="Pitluck S."/>
            <person name="Pierson B.K."/>
            <person name="Blankenship R.E."/>
        </authorList>
    </citation>
    <scope>NUCLEOTIDE SEQUENCE [LARGE SCALE GENOMIC DNA]</scope>
    <source>
        <strain evidence="3">ATCC 29366 / DSM 635 / J-10-fl</strain>
    </source>
</reference>
<evidence type="ECO:0000259" key="1">
    <source>
        <dbReference type="Pfam" id="PF01636"/>
    </source>
</evidence>
<dbReference type="eggNOG" id="COG3173">
    <property type="taxonomic scope" value="Bacteria"/>
</dbReference>
<proteinExistence type="predicted"/>
<dbReference type="PANTHER" id="PTHR21310">
    <property type="entry name" value="AMINOGLYCOSIDE PHOSPHOTRANSFERASE-RELATED-RELATED"/>
    <property type="match status" value="1"/>
</dbReference>
<evidence type="ECO:0000313" key="2">
    <source>
        <dbReference type="EMBL" id="ABY33628.1"/>
    </source>
</evidence>
<accession>A9WDM2</accession>
<dbReference type="InterPro" id="IPR002575">
    <property type="entry name" value="Aminoglycoside_PTrfase"/>
</dbReference>
<dbReference type="STRING" id="324602.Caur_0378"/>
<keyword evidence="3" id="KW-1185">Reference proteome</keyword>
<dbReference type="InParanoid" id="A9WDM2"/>
<organism evidence="2 3">
    <name type="scientific">Chloroflexus aurantiacus (strain ATCC 29366 / DSM 635 / J-10-fl)</name>
    <dbReference type="NCBI Taxonomy" id="324602"/>
    <lineage>
        <taxon>Bacteria</taxon>
        <taxon>Bacillati</taxon>
        <taxon>Chloroflexota</taxon>
        <taxon>Chloroflexia</taxon>
        <taxon>Chloroflexales</taxon>
        <taxon>Chloroflexineae</taxon>
        <taxon>Chloroflexaceae</taxon>
        <taxon>Chloroflexus</taxon>
    </lineage>
</organism>